<reference evidence="3 4" key="1">
    <citation type="submission" date="2016-12" db="EMBL/GenBank/DDBJ databases">
        <title>The genomes of Aspergillus section Nigri reveals drivers in fungal speciation.</title>
        <authorList>
            <consortium name="DOE Joint Genome Institute"/>
            <person name="Vesth T.C."/>
            <person name="Nybo J."/>
            <person name="Theobald S."/>
            <person name="Brandl J."/>
            <person name="Frisvad J.C."/>
            <person name="Nielsen K.F."/>
            <person name="Lyhne E.K."/>
            <person name="Kogle M.E."/>
            <person name="Kuo A."/>
            <person name="Riley R."/>
            <person name="Clum A."/>
            <person name="Nolan M."/>
            <person name="Lipzen A."/>
            <person name="Salamov A."/>
            <person name="Henrissat B."/>
            <person name="Wiebenga A."/>
            <person name="De Vries R.P."/>
            <person name="Grigoriev I.V."/>
            <person name="Mortensen U.H."/>
            <person name="Andersen M.R."/>
            <person name="Baker S.E."/>
        </authorList>
    </citation>
    <scope>NUCLEOTIDE SEQUENCE [LARGE SCALE GENOMIC DNA]</scope>
    <source>
        <strain evidence="3 4">CBS 121591</strain>
    </source>
</reference>
<gene>
    <name evidence="3" type="ORF">BO82DRAFT_350612</name>
</gene>
<dbReference type="VEuPathDB" id="FungiDB:BO82DRAFT_350612"/>
<feature type="transmembrane region" description="Helical" evidence="1">
    <location>
        <begin position="28"/>
        <end position="55"/>
    </location>
</feature>
<keyword evidence="1" id="KW-0812">Transmembrane</keyword>
<evidence type="ECO:0000313" key="3">
    <source>
        <dbReference type="EMBL" id="PYH85816.1"/>
    </source>
</evidence>
<dbReference type="Pfam" id="PF24800">
    <property type="entry name" value="DUF7702"/>
    <property type="match status" value="2"/>
</dbReference>
<dbReference type="EMBL" id="KZ821678">
    <property type="protein sequence ID" value="PYH85816.1"/>
    <property type="molecule type" value="Genomic_DNA"/>
</dbReference>
<feature type="transmembrane region" description="Helical" evidence="1">
    <location>
        <begin position="108"/>
        <end position="129"/>
    </location>
</feature>
<accession>A0A319CJJ4</accession>
<evidence type="ECO:0000259" key="2">
    <source>
        <dbReference type="Pfam" id="PF24800"/>
    </source>
</evidence>
<feature type="transmembrane region" description="Helical" evidence="1">
    <location>
        <begin position="75"/>
        <end position="93"/>
    </location>
</feature>
<dbReference type="GeneID" id="37136946"/>
<evidence type="ECO:0000313" key="4">
    <source>
        <dbReference type="Proteomes" id="UP000248340"/>
    </source>
</evidence>
<organism evidence="3 4">
    <name type="scientific">Aspergillus uvarum CBS 121591</name>
    <dbReference type="NCBI Taxonomy" id="1448315"/>
    <lineage>
        <taxon>Eukaryota</taxon>
        <taxon>Fungi</taxon>
        <taxon>Dikarya</taxon>
        <taxon>Ascomycota</taxon>
        <taxon>Pezizomycotina</taxon>
        <taxon>Eurotiomycetes</taxon>
        <taxon>Eurotiomycetidae</taxon>
        <taxon>Eurotiales</taxon>
        <taxon>Aspergillaceae</taxon>
        <taxon>Aspergillus</taxon>
        <taxon>Aspergillus subgen. Circumdati</taxon>
    </lineage>
</organism>
<dbReference type="RefSeq" id="XP_025496016.1">
    <property type="nucleotide sequence ID" value="XM_025634205.1"/>
</dbReference>
<evidence type="ECO:0000256" key="1">
    <source>
        <dbReference type="SAM" id="Phobius"/>
    </source>
</evidence>
<dbReference type="OrthoDB" id="2560628at2759"/>
<feature type="domain" description="DUF7702" evidence="2">
    <location>
        <begin position="8"/>
        <end position="135"/>
    </location>
</feature>
<feature type="transmembrane region" description="Helical" evidence="1">
    <location>
        <begin position="166"/>
        <end position="188"/>
    </location>
</feature>
<feature type="domain" description="DUF7702" evidence="2">
    <location>
        <begin position="161"/>
        <end position="225"/>
    </location>
</feature>
<dbReference type="Proteomes" id="UP000248340">
    <property type="component" value="Unassembled WGS sequence"/>
</dbReference>
<feature type="transmembrane region" description="Helical" evidence="1">
    <location>
        <begin position="200"/>
        <end position="225"/>
    </location>
</feature>
<sequence length="248" mass="27237">MMILTDLTVRVAAGILVILCEHNPRTGIMVASIILLNTGVFPLIAATLGFIRIILAHEKEVVNPRVNRCLMVSRMLFFVGLGLQIAGGCLSGSDSASDVATGVKLVKAGYSIVVVFAACLLLVQAYFWMHLPDLSHMSSTVSSCLGEKRQLRPPAELTAQPQILKAMALALPFLIVRITYLFLSVFHASDLRWNDLAGPIAPFVLMGLLMEYAVVWIYLGTGFMIPSWREMKGDRVVSMTRYPLVEQV</sequence>
<dbReference type="InterPro" id="IPR056119">
    <property type="entry name" value="DUF7702"/>
</dbReference>
<name>A0A319CJJ4_9EURO</name>
<keyword evidence="1" id="KW-0472">Membrane</keyword>
<protein>
    <recommendedName>
        <fullName evidence="2">DUF7702 domain-containing protein</fullName>
    </recommendedName>
</protein>
<proteinExistence type="predicted"/>
<dbReference type="PANTHER" id="PTHR42109:SF2">
    <property type="entry name" value="INTEGRAL MEMBRANE PROTEIN"/>
    <property type="match status" value="1"/>
</dbReference>
<dbReference type="AlphaFoldDB" id="A0A319CJJ4"/>
<keyword evidence="4" id="KW-1185">Reference proteome</keyword>
<keyword evidence="1" id="KW-1133">Transmembrane helix</keyword>
<dbReference type="PANTHER" id="PTHR42109">
    <property type="entry name" value="UNPLACED GENOMIC SCAFFOLD UM_SCAF_CONTIG_1.265, WHOLE GENOME SHOTGUN SEQUENCE"/>
    <property type="match status" value="1"/>
</dbReference>